<gene>
    <name evidence="7" type="ORF">Cni_G00615</name>
</gene>
<evidence type="ECO:0000256" key="3">
    <source>
        <dbReference type="ARBA" id="ARBA00023157"/>
    </source>
</evidence>
<dbReference type="InterPro" id="IPR043325">
    <property type="entry name" value="LTSS"/>
</dbReference>
<dbReference type="CDD" id="cd00010">
    <property type="entry name" value="AAI_LTSS"/>
    <property type="match status" value="1"/>
</dbReference>
<dbReference type="InterPro" id="IPR016140">
    <property type="entry name" value="Bifunc_inhib/LTP/seed_store"/>
</dbReference>
<evidence type="ECO:0000313" key="7">
    <source>
        <dbReference type="EMBL" id="WOK91924.1"/>
    </source>
</evidence>
<dbReference type="AlphaFoldDB" id="A0AAQ3JL76"/>
<feature type="signal peptide" evidence="5">
    <location>
        <begin position="1"/>
        <end position="15"/>
    </location>
</feature>
<dbReference type="InterPro" id="IPR036312">
    <property type="entry name" value="Bifun_inhib/LTP/seed_sf"/>
</dbReference>
<dbReference type="Proteomes" id="UP001327560">
    <property type="component" value="Chromosome 1"/>
</dbReference>
<evidence type="ECO:0000259" key="6">
    <source>
        <dbReference type="Pfam" id="PF14368"/>
    </source>
</evidence>
<feature type="domain" description="Bifunctional inhibitor/plant lipid transfer protein/seed storage helical" evidence="6">
    <location>
        <begin position="53"/>
        <end position="139"/>
    </location>
</feature>
<dbReference type="PANTHER" id="PTHR33044">
    <property type="entry name" value="BIFUNCTIONAL INHIBITOR/LIPID-TRANSFER PROTEIN/SEED STORAGE 2S ALBUMIN SUPERFAMILY PROTEIN-RELATED"/>
    <property type="match status" value="1"/>
</dbReference>
<evidence type="ECO:0000313" key="8">
    <source>
        <dbReference type="Proteomes" id="UP001327560"/>
    </source>
</evidence>
<reference evidence="7 8" key="1">
    <citation type="submission" date="2023-10" db="EMBL/GenBank/DDBJ databases">
        <title>Chromosome-scale genome assembly provides insights into flower coloration mechanisms of Canna indica.</title>
        <authorList>
            <person name="Li C."/>
        </authorList>
    </citation>
    <scope>NUCLEOTIDE SEQUENCE [LARGE SCALE GENOMIC DNA]</scope>
    <source>
        <tissue evidence="7">Flower</tissue>
    </source>
</reference>
<protein>
    <submittedName>
        <fullName evidence="7">Protein YLS3</fullName>
    </submittedName>
</protein>
<keyword evidence="2 5" id="KW-0732">Signal</keyword>
<keyword evidence="4" id="KW-0325">Glycoprotein</keyword>
<accession>A0AAQ3JL76</accession>
<keyword evidence="8" id="KW-1185">Reference proteome</keyword>
<dbReference type="Gene3D" id="1.10.110.10">
    <property type="entry name" value="Plant lipid-transfer and hydrophobic proteins"/>
    <property type="match status" value="1"/>
</dbReference>
<organism evidence="7 8">
    <name type="scientific">Canna indica</name>
    <name type="common">Indian-shot</name>
    <dbReference type="NCBI Taxonomy" id="4628"/>
    <lineage>
        <taxon>Eukaryota</taxon>
        <taxon>Viridiplantae</taxon>
        <taxon>Streptophyta</taxon>
        <taxon>Embryophyta</taxon>
        <taxon>Tracheophyta</taxon>
        <taxon>Spermatophyta</taxon>
        <taxon>Magnoliopsida</taxon>
        <taxon>Liliopsida</taxon>
        <taxon>Zingiberales</taxon>
        <taxon>Cannaceae</taxon>
        <taxon>Canna</taxon>
    </lineage>
</organism>
<dbReference type="EMBL" id="CP136890">
    <property type="protein sequence ID" value="WOK91924.1"/>
    <property type="molecule type" value="Genomic_DNA"/>
</dbReference>
<feature type="chain" id="PRO_5042955641" evidence="5">
    <location>
        <begin position="16"/>
        <end position="193"/>
    </location>
</feature>
<comment type="similarity">
    <text evidence="1">Belongs to the plant LTP family.</text>
</comment>
<evidence type="ECO:0000256" key="4">
    <source>
        <dbReference type="ARBA" id="ARBA00023180"/>
    </source>
</evidence>
<dbReference type="Pfam" id="PF14368">
    <property type="entry name" value="LTP_2"/>
    <property type="match status" value="1"/>
</dbReference>
<sequence>MIVLYLLLGEQLCTASNLKGSGSSLRLVEQMKTSTVATSPEFAAVAVSLTLLMAVISHADPSPIADMASCGGRLLLLSPCTAFVQGAAPDPTDACCDSIDNLYRDEPRCVCPVLDRTLSLPVNHSLVLRLPLLCRLNLTDDSCSESPAFASPPPLRMNNVLFGMNQGGKLRVGEASVLAFTAGATVLLVLDKH</sequence>
<proteinExistence type="inferred from homology"/>
<evidence type="ECO:0000256" key="5">
    <source>
        <dbReference type="SAM" id="SignalP"/>
    </source>
</evidence>
<dbReference type="SUPFAM" id="SSF47699">
    <property type="entry name" value="Bifunctional inhibitor/lipid-transfer protein/seed storage 2S albumin"/>
    <property type="match status" value="1"/>
</dbReference>
<evidence type="ECO:0000256" key="2">
    <source>
        <dbReference type="ARBA" id="ARBA00022729"/>
    </source>
</evidence>
<name>A0AAQ3JL76_9LILI</name>
<keyword evidence="3" id="KW-1015">Disulfide bond</keyword>
<evidence type="ECO:0000256" key="1">
    <source>
        <dbReference type="ARBA" id="ARBA00009748"/>
    </source>
</evidence>